<comment type="caution">
    <text evidence="1">The sequence shown here is derived from an EMBL/GenBank/DDBJ whole genome shotgun (WGS) entry which is preliminary data.</text>
</comment>
<evidence type="ECO:0000313" key="2">
    <source>
        <dbReference type="Proteomes" id="UP000799755"/>
    </source>
</evidence>
<sequence>MGRDQGRTSSGLIASRRQTGDDEQLYRETPRNGPDAAGGRWRMAAGKAVDSEHPKVLAERLLKREGEKEGGGRNGVWMHGGQRTRYSGYMKYFTRAEGSSLRAPSSRAVELRPGLIVANGAEPGKGLRHTEHFHAPNHTRNAPIGTRMELAAVIGTVQRDFHQHYPTSHPSCARRPGVQLAACEAKSRVAWHLANPMTLSIQRCNPASGQEISSCSTDTFRSQTIHISLLFHAQVEHRVSARKLRSPSALLPPPPQLPFLPSLEPPSQSSLLDKMCFVATRTPSVYPGTNIHDSDFQGRGPSLPPMCLTCEMMKESYHVSCATPKPHASDLCSAPKIASLLNLNSILHRLLPRHQAKSSFHSNNSV</sequence>
<evidence type="ECO:0000313" key="1">
    <source>
        <dbReference type="EMBL" id="KAF2464340.1"/>
    </source>
</evidence>
<organism evidence="1 2">
    <name type="scientific">Lindgomyces ingoldianus</name>
    <dbReference type="NCBI Taxonomy" id="673940"/>
    <lineage>
        <taxon>Eukaryota</taxon>
        <taxon>Fungi</taxon>
        <taxon>Dikarya</taxon>
        <taxon>Ascomycota</taxon>
        <taxon>Pezizomycotina</taxon>
        <taxon>Dothideomycetes</taxon>
        <taxon>Pleosporomycetidae</taxon>
        <taxon>Pleosporales</taxon>
        <taxon>Lindgomycetaceae</taxon>
        <taxon>Lindgomyces</taxon>
    </lineage>
</organism>
<dbReference type="Proteomes" id="UP000799755">
    <property type="component" value="Unassembled WGS sequence"/>
</dbReference>
<reference evidence="1" key="1">
    <citation type="journal article" date="2020" name="Stud. Mycol.">
        <title>101 Dothideomycetes genomes: a test case for predicting lifestyles and emergence of pathogens.</title>
        <authorList>
            <person name="Haridas S."/>
            <person name="Albert R."/>
            <person name="Binder M."/>
            <person name="Bloem J."/>
            <person name="Labutti K."/>
            <person name="Salamov A."/>
            <person name="Andreopoulos B."/>
            <person name="Baker S."/>
            <person name="Barry K."/>
            <person name="Bills G."/>
            <person name="Bluhm B."/>
            <person name="Cannon C."/>
            <person name="Castanera R."/>
            <person name="Culley D."/>
            <person name="Daum C."/>
            <person name="Ezra D."/>
            <person name="Gonzalez J."/>
            <person name="Henrissat B."/>
            <person name="Kuo A."/>
            <person name="Liang C."/>
            <person name="Lipzen A."/>
            <person name="Lutzoni F."/>
            <person name="Magnuson J."/>
            <person name="Mondo S."/>
            <person name="Nolan M."/>
            <person name="Ohm R."/>
            <person name="Pangilinan J."/>
            <person name="Park H.-J."/>
            <person name="Ramirez L."/>
            <person name="Alfaro M."/>
            <person name="Sun H."/>
            <person name="Tritt A."/>
            <person name="Yoshinaga Y."/>
            <person name="Zwiers L.-H."/>
            <person name="Turgeon B."/>
            <person name="Goodwin S."/>
            <person name="Spatafora J."/>
            <person name="Crous P."/>
            <person name="Grigoriev I."/>
        </authorList>
    </citation>
    <scope>NUCLEOTIDE SEQUENCE</scope>
    <source>
        <strain evidence="1">ATCC 200398</strain>
    </source>
</reference>
<gene>
    <name evidence="1" type="ORF">BDR25DRAFT_361837</name>
</gene>
<dbReference type="EMBL" id="MU003538">
    <property type="protein sequence ID" value="KAF2464340.1"/>
    <property type="molecule type" value="Genomic_DNA"/>
</dbReference>
<keyword evidence="2" id="KW-1185">Reference proteome</keyword>
<name>A0ACB6QBV5_9PLEO</name>
<protein>
    <submittedName>
        <fullName evidence="1">Uncharacterized protein</fullName>
    </submittedName>
</protein>
<accession>A0ACB6QBV5</accession>
<proteinExistence type="predicted"/>